<keyword evidence="2" id="KW-1185">Reference proteome</keyword>
<accession>A0A371F1V0</accession>
<evidence type="ECO:0000313" key="1">
    <source>
        <dbReference type="EMBL" id="RDX72262.1"/>
    </source>
</evidence>
<feature type="non-terminal residue" evidence="1">
    <location>
        <position position="1"/>
    </location>
</feature>
<gene>
    <name evidence="1" type="ORF">CR513_48279</name>
</gene>
<dbReference type="Proteomes" id="UP000257109">
    <property type="component" value="Unassembled WGS sequence"/>
</dbReference>
<comment type="caution">
    <text evidence="1">The sequence shown here is derived from an EMBL/GenBank/DDBJ whole genome shotgun (WGS) entry which is preliminary data.</text>
</comment>
<organism evidence="1 2">
    <name type="scientific">Mucuna pruriens</name>
    <name type="common">Velvet bean</name>
    <name type="synonym">Dolichos pruriens</name>
    <dbReference type="NCBI Taxonomy" id="157652"/>
    <lineage>
        <taxon>Eukaryota</taxon>
        <taxon>Viridiplantae</taxon>
        <taxon>Streptophyta</taxon>
        <taxon>Embryophyta</taxon>
        <taxon>Tracheophyta</taxon>
        <taxon>Spermatophyta</taxon>
        <taxon>Magnoliopsida</taxon>
        <taxon>eudicotyledons</taxon>
        <taxon>Gunneridae</taxon>
        <taxon>Pentapetalae</taxon>
        <taxon>rosids</taxon>
        <taxon>fabids</taxon>
        <taxon>Fabales</taxon>
        <taxon>Fabaceae</taxon>
        <taxon>Papilionoideae</taxon>
        <taxon>50 kb inversion clade</taxon>
        <taxon>NPAAA clade</taxon>
        <taxon>indigoferoid/millettioid clade</taxon>
        <taxon>Phaseoleae</taxon>
        <taxon>Mucuna</taxon>
    </lineage>
</organism>
<dbReference type="AlphaFoldDB" id="A0A371F1V0"/>
<reference evidence="1" key="1">
    <citation type="submission" date="2018-05" db="EMBL/GenBank/DDBJ databases">
        <title>Draft genome of Mucuna pruriens seed.</title>
        <authorList>
            <person name="Nnadi N.E."/>
            <person name="Vos R."/>
            <person name="Hasami M.H."/>
            <person name="Devisetty U.K."/>
            <person name="Aguiy J.C."/>
        </authorList>
    </citation>
    <scope>NUCLEOTIDE SEQUENCE [LARGE SCALE GENOMIC DNA]</scope>
    <source>
        <strain evidence="1">JCA_2017</strain>
    </source>
</reference>
<sequence>MYDHRKDKSLYERANIEAQNHRNDNDFDQKKDLNIRKINIIKLSSMQSQNYKALKDGGDDY</sequence>
<protein>
    <submittedName>
        <fullName evidence="1">Uncharacterized protein</fullName>
    </submittedName>
</protein>
<dbReference type="EMBL" id="QJKJ01010987">
    <property type="protein sequence ID" value="RDX72262.1"/>
    <property type="molecule type" value="Genomic_DNA"/>
</dbReference>
<name>A0A371F1V0_MUCPR</name>
<evidence type="ECO:0000313" key="2">
    <source>
        <dbReference type="Proteomes" id="UP000257109"/>
    </source>
</evidence>
<proteinExistence type="predicted"/>